<protein>
    <submittedName>
        <fullName evidence="1">PIR Superfamily Protein</fullName>
    </submittedName>
</protein>
<accession>A0A1A8WI62</accession>
<dbReference type="AlphaFoldDB" id="A0A1A8WI62"/>
<gene>
    <name evidence="1" type="ORF">POVCU2_0070240</name>
</gene>
<dbReference type="Proteomes" id="UP000078560">
    <property type="component" value="Unassembled WGS sequence"/>
</dbReference>
<dbReference type="Pfam" id="PF05795">
    <property type="entry name" value="Plasmodium_Vir"/>
    <property type="match status" value="1"/>
</dbReference>
<proteinExistence type="predicted"/>
<evidence type="ECO:0000313" key="2">
    <source>
        <dbReference type="Proteomes" id="UP000078560"/>
    </source>
</evidence>
<name>A0A1A8WI62_PLAOA</name>
<evidence type="ECO:0000313" key="1">
    <source>
        <dbReference type="EMBL" id="SBS91822.1"/>
    </source>
</evidence>
<dbReference type="EMBL" id="FLQU01001176">
    <property type="protein sequence ID" value="SBS91822.1"/>
    <property type="molecule type" value="Genomic_DNA"/>
</dbReference>
<dbReference type="InterPro" id="IPR008780">
    <property type="entry name" value="Plasmodium_Vir"/>
</dbReference>
<reference evidence="2" key="1">
    <citation type="submission" date="2016-05" db="EMBL/GenBank/DDBJ databases">
        <authorList>
            <person name="Naeem Raeece"/>
        </authorList>
    </citation>
    <scope>NUCLEOTIDE SEQUENCE [LARGE SCALE GENOMIC DNA]</scope>
</reference>
<organism evidence="1 2">
    <name type="scientific">Plasmodium ovale curtisi</name>
    <dbReference type="NCBI Taxonomy" id="864141"/>
    <lineage>
        <taxon>Eukaryota</taxon>
        <taxon>Sar</taxon>
        <taxon>Alveolata</taxon>
        <taxon>Apicomplexa</taxon>
        <taxon>Aconoidasida</taxon>
        <taxon>Haemosporida</taxon>
        <taxon>Plasmodiidae</taxon>
        <taxon>Plasmodium</taxon>
        <taxon>Plasmodium (Plasmodium)</taxon>
    </lineage>
</organism>
<sequence>MGSKEIDDMESILKELPSYAIYKQFNELHDEVFCQTNFTNLLNLQNKNSNITEFCSNISGIIQHLYKNKGENCFRENCQYANFYIYDRIKIMFPLDSEIINSILGYIYLEWNLKNEKLLENKCSFKYYRKIDEVDIWNDMKIMYDYKKNYKYIKDNTKDYETCKKYDKYLNEVKTIYDKKNSECCNTYHGQCKFYYYECKTIEHPDTLLREINCSKLAKDSSRETQEDGNNASSDNGSLKTSMLAISPFIGILVSFFFSYKFSPLGSWLRSKIQQSVNIKDIPYNEDTEEPLAYESEYDDINPNNIPYNISYKNI</sequence>